<evidence type="ECO:0000259" key="1">
    <source>
        <dbReference type="PROSITE" id="PS51186"/>
    </source>
</evidence>
<keyword evidence="3" id="KW-1185">Reference proteome</keyword>
<dbReference type="OrthoDB" id="2379505at2"/>
<evidence type="ECO:0000313" key="3">
    <source>
        <dbReference type="Proteomes" id="UP000295418"/>
    </source>
</evidence>
<dbReference type="InterPro" id="IPR051554">
    <property type="entry name" value="Acetyltransferase_Eis"/>
</dbReference>
<dbReference type="SUPFAM" id="SSF55718">
    <property type="entry name" value="SCP-like"/>
    <property type="match status" value="1"/>
</dbReference>
<dbReference type="RefSeq" id="WP_132416513.1">
    <property type="nucleotide sequence ID" value="NZ_SKFG01000002.1"/>
</dbReference>
<dbReference type="InterPro" id="IPR016181">
    <property type="entry name" value="Acyl_CoA_acyltransferase"/>
</dbReference>
<accession>A0A4R4EIA6</accession>
<sequence>MGEIRRITEQEIPSFVSLMGAAYPANGLHNEQARNNVITRTSIQYHEDQETGFYGYFRDEEMLGGMKFFDFHLNVYEAKVFAGGIGSVCVDLLHKKERIAKEMLTYFLRHYRQAGASMALLHPFRVSFYKQMGFAIGPKMHQYRVSPANLPKGPKDKLIYLNKDDKQAMVDCYNRYAASVHGMIEKHEFECRRWFDDPSNVYVGYKQDNQILGYLIFNFKRASESNFLLNDLIVKELIFETPDALSQLLAFLHSQADQIRQIVINTQDEDFHYLLSETGNDSTDLLPHVAHISNVSGVGLMYRIIDVHRLFSQLSSHSFGQQTCKLKLMIHDSLLTENECSIVVHFADGYPTISSSSDYEVELQIDISEFTALMMGTVSFLSLYNYKLVKLSDESYLSQLNKLFHADTKPRCITPF</sequence>
<proteinExistence type="predicted"/>
<dbReference type="Pfam" id="PF13527">
    <property type="entry name" value="Acetyltransf_9"/>
    <property type="match status" value="1"/>
</dbReference>
<name>A0A4R4EIA6_9BACL</name>
<protein>
    <submittedName>
        <fullName evidence="2">GNAT family N-acetyltransferase</fullName>
    </submittedName>
</protein>
<dbReference type="InterPro" id="IPR000182">
    <property type="entry name" value="GNAT_dom"/>
</dbReference>
<dbReference type="GO" id="GO:0034069">
    <property type="term" value="F:aminoglycoside N-acetyltransferase activity"/>
    <property type="evidence" value="ECO:0007669"/>
    <property type="project" value="TreeGrafter"/>
</dbReference>
<dbReference type="InterPro" id="IPR036527">
    <property type="entry name" value="SCP2_sterol-bd_dom_sf"/>
</dbReference>
<dbReference type="Proteomes" id="UP000295418">
    <property type="component" value="Unassembled WGS sequence"/>
</dbReference>
<dbReference type="PANTHER" id="PTHR37817">
    <property type="entry name" value="N-ACETYLTRANSFERASE EIS"/>
    <property type="match status" value="1"/>
</dbReference>
<dbReference type="GO" id="GO:0030649">
    <property type="term" value="P:aminoglycoside antibiotic catabolic process"/>
    <property type="evidence" value="ECO:0007669"/>
    <property type="project" value="TreeGrafter"/>
</dbReference>
<dbReference type="InterPro" id="IPR041380">
    <property type="entry name" value="Acetyltransf_17"/>
</dbReference>
<dbReference type="SUPFAM" id="SSF55729">
    <property type="entry name" value="Acyl-CoA N-acyltransferases (Nat)"/>
    <property type="match status" value="1"/>
</dbReference>
<organism evidence="2 3">
    <name type="scientific">Paenibacillus albiflavus</name>
    <dbReference type="NCBI Taxonomy" id="2545760"/>
    <lineage>
        <taxon>Bacteria</taxon>
        <taxon>Bacillati</taxon>
        <taxon>Bacillota</taxon>
        <taxon>Bacilli</taxon>
        <taxon>Bacillales</taxon>
        <taxon>Paenibacillaceae</taxon>
        <taxon>Paenibacillus</taxon>
    </lineage>
</organism>
<dbReference type="Gene3D" id="3.40.630.30">
    <property type="match status" value="2"/>
</dbReference>
<gene>
    <name evidence="2" type="ORF">E0485_03105</name>
</gene>
<dbReference type="Gene3D" id="3.30.1050.10">
    <property type="entry name" value="SCP2 sterol-binding domain"/>
    <property type="match status" value="1"/>
</dbReference>
<dbReference type="PANTHER" id="PTHR37817:SF1">
    <property type="entry name" value="N-ACETYLTRANSFERASE EIS"/>
    <property type="match status" value="1"/>
</dbReference>
<feature type="domain" description="N-acetyltransferase" evidence="1">
    <location>
        <begin position="2"/>
        <end position="157"/>
    </location>
</feature>
<dbReference type="Pfam" id="PF13530">
    <property type="entry name" value="SCP2_2"/>
    <property type="match status" value="1"/>
</dbReference>
<dbReference type="AlphaFoldDB" id="A0A4R4EIA6"/>
<evidence type="ECO:0000313" key="2">
    <source>
        <dbReference type="EMBL" id="TCZ79874.1"/>
    </source>
</evidence>
<comment type="caution">
    <text evidence="2">The sequence shown here is derived from an EMBL/GenBank/DDBJ whole genome shotgun (WGS) entry which is preliminary data.</text>
</comment>
<keyword evidence="2" id="KW-0808">Transferase</keyword>
<dbReference type="Pfam" id="PF17668">
    <property type="entry name" value="Acetyltransf_17"/>
    <property type="match status" value="1"/>
</dbReference>
<dbReference type="InterPro" id="IPR025559">
    <property type="entry name" value="Eis_dom"/>
</dbReference>
<reference evidence="2 3" key="1">
    <citation type="submission" date="2019-03" db="EMBL/GenBank/DDBJ databases">
        <authorList>
            <person name="Kim M.K.M."/>
        </authorList>
    </citation>
    <scope>NUCLEOTIDE SEQUENCE [LARGE SCALE GENOMIC DNA]</scope>
    <source>
        <strain evidence="2 3">18JY21-1</strain>
    </source>
</reference>
<dbReference type="EMBL" id="SKFG01000002">
    <property type="protein sequence ID" value="TCZ79874.1"/>
    <property type="molecule type" value="Genomic_DNA"/>
</dbReference>
<dbReference type="PROSITE" id="PS51186">
    <property type="entry name" value="GNAT"/>
    <property type="match status" value="1"/>
</dbReference>